<keyword evidence="2" id="KW-1185">Reference proteome</keyword>
<reference evidence="1 2" key="1">
    <citation type="submission" date="2020-04" db="EMBL/GenBank/DDBJ databases">
        <title>Paenibacillus algicola sp. nov., a novel marine bacterium producing alginate lyase.</title>
        <authorList>
            <person name="Huang H."/>
        </authorList>
    </citation>
    <scope>NUCLEOTIDE SEQUENCE [LARGE SCALE GENOMIC DNA]</scope>
    <source>
        <strain evidence="1 2">L7-75</strain>
    </source>
</reference>
<evidence type="ECO:0008006" key="3">
    <source>
        <dbReference type="Google" id="ProtNLM"/>
    </source>
</evidence>
<accession>A0A848MBY4</accession>
<protein>
    <recommendedName>
        <fullName evidence="3">DUF304 domain-containing protein</fullName>
    </recommendedName>
</protein>
<comment type="caution">
    <text evidence="1">The sequence shown here is derived from an EMBL/GenBank/DDBJ whole genome shotgun (WGS) entry which is preliminary data.</text>
</comment>
<sequence>MSWLAVQPYYKVVRRVQSTELKITEEDRELLLSHQSIITKTREFAVKDVFDISFRSMGSSGGMLYLHTSFGVYSYMVRDNPSDFMTVFKNMDSNKK</sequence>
<proteinExistence type="predicted"/>
<evidence type="ECO:0000313" key="1">
    <source>
        <dbReference type="EMBL" id="NMO98215.1"/>
    </source>
</evidence>
<dbReference type="Proteomes" id="UP000565468">
    <property type="component" value="Unassembled WGS sequence"/>
</dbReference>
<gene>
    <name evidence="1" type="ORF">HII30_20910</name>
</gene>
<dbReference type="RefSeq" id="WP_169506986.1">
    <property type="nucleotide sequence ID" value="NZ_JABBPN010000033.1"/>
</dbReference>
<dbReference type="AlphaFoldDB" id="A0A848MBY4"/>
<dbReference type="EMBL" id="JABBPN010000033">
    <property type="protein sequence ID" value="NMO98215.1"/>
    <property type="molecule type" value="Genomic_DNA"/>
</dbReference>
<evidence type="ECO:0000313" key="2">
    <source>
        <dbReference type="Proteomes" id="UP000565468"/>
    </source>
</evidence>
<organism evidence="1 2">
    <name type="scientific">Paenibacillus lemnae</name>
    <dbReference type="NCBI Taxonomy" id="1330551"/>
    <lineage>
        <taxon>Bacteria</taxon>
        <taxon>Bacillati</taxon>
        <taxon>Bacillota</taxon>
        <taxon>Bacilli</taxon>
        <taxon>Bacillales</taxon>
        <taxon>Paenibacillaceae</taxon>
        <taxon>Paenibacillus</taxon>
    </lineage>
</organism>
<name>A0A848MBY4_PAELE</name>